<evidence type="ECO:0000256" key="5">
    <source>
        <dbReference type="ARBA" id="ARBA00022840"/>
    </source>
</evidence>
<dbReference type="Pfam" id="PF05188">
    <property type="entry name" value="MutS_II"/>
    <property type="match status" value="1"/>
</dbReference>
<dbReference type="GO" id="GO:0140664">
    <property type="term" value="F:ATP-dependent DNA damage sensor activity"/>
    <property type="evidence" value="ECO:0007669"/>
    <property type="project" value="InterPro"/>
</dbReference>
<dbReference type="InterPro" id="IPR007860">
    <property type="entry name" value="DNA_mmatch_repair_MutS_con_dom"/>
</dbReference>
<dbReference type="EMBL" id="CP018799">
    <property type="protein sequence ID" value="ATX80458.1"/>
    <property type="molecule type" value="Genomic_DNA"/>
</dbReference>
<keyword evidence="5 9" id="KW-0067">ATP-binding</keyword>
<dbReference type="AlphaFoldDB" id="A0A2K8KZM3"/>
<dbReference type="FunFam" id="3.40.1170.10:FF:000001">
    <property type="entry name" value="DNA mismatch repair protein MutS"/>
    <property type="match status" value="1"/>
</dbReference>
<dbReference type="NCBIfam" id="NF003810">
    <property type="entry name" value="PRK05399.1"/>
    <property type="match status" value="1"/>
</dbReference>
<evidence type="ECO:0000256" key="3">
    <source>
        <dbReference type="ARBA" id="ARBA00022741"/>
    </source>
</evidence>
<dbReference type="InterPro" id="IPR027417">
    <property type="entry name" value="P-loop_NTPase"/>
</dbReference>
<dbReference type="GO" id="GO:0003684">
    <property type="term" value="F:damaged DNA binding"/>
    <property type="evidence" value="ECO:0007669"/>
    <property type="project" value="UniProtKB-UniRule"/>
</dbReference>
<dbReference type="Gene3D" id="3.30.420.110">
    <property type="entry name" value="MutS, connector domain"/>
    <property type="match status" value="1"/>
</dbReference>
<dbReference type="InterPro" id="IPR007695">
    <property type="entry name" value="DNA_mismatch_repair_MutS-lik_N"/>
</dbReference>
<dbReference type="RefSeq" id="WP_232710153.1">
    <property type="nucleotide sequence ID" value="NZ_CP018799.1"/>
</dbReference>
<comment type="similarity">
    <text evidence="1 9 10">Belongs to the DNA mismatch repair MutS family.</text>
</comment>
<dbReference type="CDD" id="cd03284">
    <property type="entry name" value="ABC_MutS1"/>
    <property type="match status" value="1"/>
</dbReference>
<dbReference type="Pfam" id="PF05190">
    <property type="entry name" value="MutS_IV"/>
    <property type="match status" value="1"/>
</dbReference>
<dbReference type="SMART" id="SM00534">
    <property type="entry name" value="MUTSac"/>
    <property type="match status" value="1"/>
</dbReference>
<dbReference type="InterPro" id="IPR016151">
    <property type="entry name" value="DNA_mismatch_repair_MutS_N"/>
</dbReference>
<dbReference type="InterPro" id="IPR005748">
    <property type="entry name" value="DNA_mismatch_repair_MutS"/>
</dbReference>
<dbReference type="PANTHER" id="PTHR11361:SF34">
    <property type="entry name" value="DNA MISMATCH REPAIR PROTEIN MSH1, MITOCHONDRIAL"/>
    <property type="match status" value="1"/>
</dbReference>
<evidence type="ECO:0000313" key="13">
    <source>
        <dbReference type="Proteomes" id="UP000231701"/>
    </source>
</evidence>
<dbReference type="PROSITE" id="PS00486">
    <property type="entry name" value="DNA_MISMATCH_REPAIR_2"/>
    <property type="match status" value="1"/>
</dbReference>
<protein>
    <recommendedName>
        <fullName evidence="2 9">DNA mismatch repair protein MutS</fullName>
    </recommendedName>
</protein>
<keyword evidence="3 9" id="KW-0547">Nucleotide-binding</keyword>
<name>A0A2K8KZM3_MARES</name>
<dbReference type="SUPFAM" id="SSF52540">
    <property type="entry name" value="P-loop containing nucleoside triphosphate hydrolases"/>
    <property type="match status" value="1"/>
</dbReference>
<dbReference type="Proteomes" id="UP000231701">
    <property type="component" value="Chromosome"/>
</dbReference>
<keyword evidence="7 9" id="KW-0234">DNA repair</keyword>
<dbReference type="InterPro" id="IPR000432">
    <property type="entry name" value="DNA_mismatch_repair_MutS_C"/>
</dbReference>
<dbReference type="PIRSF" id="PIRSF037677">
    <property type="entry name" value="DNA_mis_repair_Msh6"/>
    <property type="match status" value="1"/>
</dbReference>
<accession>A0A2K8KZM3</accession>
<sequence>MAKTTGQTAHTPMMQQYLKIKSEHSDCLLFYRMGDFYEMFFEDAVEASKILDITLTKRGKSGGEDIPMAGVPWHQAEVYLARLVAAGKRVAVCEQMELPDGSKGPVRREVVRVVTSGTLTEAELLDQSRSAPLVACYRKGEKWGLAAVDLSCGHWRLLEGSGDLLLEEQLAVMAPAELLLPTYDESQHSTPVNRPGDWSFSEAVAREQVEQHFGVSDWQSLNLEKHAMAAAAVAAVLVYLGQTQKCALEHLSLPVFVEQGNGMRIDMRSRRNLELYCSLAGDPKGGLIHVLDETKTPMGARLLREWIDRPLTDITLLNDRQNAVQSLLDDQETQTALRQRLNGVRDMERMLTRIVLNRASPRDYRGIAEAISALPELYTLIGDRSGLFAEMAFAMQGLESLAEELDGAIIESPPQVFRDGGVIREGFDSELDRLRGLARDANAWLREYEARERERTGLANLRVKYNKVFGYFIEISKAQAKDAPVDFVRKQTLVNAERFITDELHSFESEILGARDAALNREEGLVEVLRRKLCSAAAAIQKAAHAVARLDVLSCFAYLAKSYRYVRPEVHSGRSMKLVGGRHPVVERFLSSSDPFVANDTHMDLKNRRFMLLTGPNMGGKSTYMRQVAWIVWLAHTGCFVPADEARIPLTRRIFTRVGAGDELASGRSTFMVEMMETATILNQLESRSLVIVDEIGRGTSTWDGLAIAWSVAERLIASPDVLTLFATHYHELTELPDDFDTAFNASVTVREWNGSVIFMHQVIEDAADQSYGIAVAQLAGLPREVIKRAREHLFRLEHGSELAAESGKPQLGLFAVAEKKQQERDLERLRELEKTLLNADVESMRPVDALLLLDQLKKEVEQS</sequence>
<evidence type="ECO:0000256" key="1">
    <source>
        <dbReference type="ARBA" id="ARBA00006271"/>
    </source>
</evidence>
<evidence type="ECO:0000256" key="8">
    <source>
        <dbReference type="ARBA" id="ARBA00024647"/>
    </source>
</evidence>
<dbReference type="GO" id="GO:0005524">
    <property type="term" value="F:ATP binding"/>
    <property type="evidence" value="ECO:0007669"/>
    <property type="project" value="UniProtKB-UniRule"/>
</dbReference>
<feature type="binding site" evidence="9">
    <location>
        <begin position="615"/>
        <end position="622"/>
    </location>
    <ligand>
        <name>ATP</name>
        <dbReference type="ChEBI" id="CHEBI:30616"/>
    </ligand>
</feature>
<dbReference type="HAMAP" id="MF_00096">
    <property type="entry name" value="MutS"/>
    <property type="match status" value="1"/>
</dbReference>
<dbReference type="InterPro" id="IPR017261">
    <property type="entry name" value="DNA_mismatch_repair_MutS/MSH"/>
</dbReference>
<dbReference type="KEGG" id="maes:Ga0123461_2052"/>
<evidence type="ECO:0000256" key="6">
    <source>
        <dbReference type="ARBA" id="ARBA00023125"/>
    </source>
</evidence>
<dbReference type="Pfam" id="PF00488">
    <property type="entry name" value="MutS_V"/>
    <property type="match status" value="1"/>
</dbReference>
<evidence type="ECO:0000256" key="2">
    <source>
        <dbReference type="ARBA" id="ARBA00021982"/>
    </source>
</evidence>
<dbReference type="Pfam" id="PF01624">
    <property type="entry name" value="MutS_I"/>
    <property type="match status" value="1"/>
</dbReference>
<evidence type="ECO:0000259" key="11">
    <source>
        <dbReference type="PROSITE" id="PS00486"/>
    </source>
</evidence>
<dbReference type="InterPro" id="IPR007696">
    <property type="entry name" value="DNA_mismatch_repair_MutS_core"/>
</dbReference>
<comment type="function">
    <text evidence="8 9">This protein is involved in the repair of mismatches in DNA. It is possible that it carries out the mismatch recognition step. This protein has a weak ATPase activity.</text>
</comment>
<evidence type="ECO:0000256" key="9">
    <source>
        <dbReference type="HAMAP-Rule" id="MF_00096"/>
    </source>
</evidence>
<dbReference type="InterPro" id="IPR036187">
    <property type="entry name" value="DNA_mismatch_repair_MutS_sf"/>
</dbReference>
<reference evidence="12 13" key="1">
    <citation type="submission" date="2016-12" db="EMBL/GenBank/DDBJ databases">
        <title>Isolation and genomic insights into novel planktonic Zetaproteobacteria from stratified waters of the Chesapeake Bay.</title>
        <authorList>
            <person name="McAllister S.M."/>
            <person name="Kato S."/>
            <person name="Chan C.S."/>
            <person name="Chiu B.K."/>
            <person name="Field E.K."/>
        </authorList>
    </citation>
    <scope>NUCLEOTIDE SEQUENCE [LARGE SCALE GENOMIC DNA]</scope>
    <source>
        <strain evidence="12 13">CP-5</strain>
    </source>
</reference>
<dbReference type="InterPro" id="IPR036678">
    <property type="entry name" value="MutS_con_dom_sf"/>
</dbReference>
<dbReference type="PANTHER" id="PTHR11361">
    <property type="entry name" value="DNA MISMATCH REPAIR PROTEIN MUTS FAMILY MEMBER"/>
    <property type="match status" value="1"/>
</dbReference>
<gene>
    <name evidence="9" type="primary">mutS</name>
    <name evidence="12" type="ORF">Ga0123461_2052</name>
</gene>
<keyword evidence="13" id="KW-1185">Reference proteome</keyword>
<dbReference type="Pfam" id="PF05192">
    <property type="entry name" value="MutS_III"/>
    <property type="match status" value="1"/>
</dbReference>
<dbReference type="SUPFAM" id="SSF55271">
    <property type="entry name" value="DNA repair protein MutS, domain I"/>
    <property type="match status" value="1"/>
</dbReference>
<keyword evidence="4 9" id="KW-0227">DNA damage</keyword>
<evidence type="ECO:0000256" key="4">
    <source>
        <dbReference type="ARBA" id="ARBA00022763"/>
    </source>
</evidence>
<proteinExistence type="inferred from homology"/>
<dbReference type="GO" id="GO:0006298">
    <property type="term" value="P:mismatch repair"/>
    <property type="evidence" value="ECO:0007669"/>
    <property type="project" value="UniProtKB-UniRule"/>
</dbReference>
<dbReference type="Gene3D" id="3.40.50.300">
    <property type="entry name" value="P-loop containing nucleotide triphosphate hydrolases"/>
    <property type="match status" value="1"/>
</dbReference>
<dbReference type="NCBIfam" id="TIGR01070">
    <property type="entry name" value="mutS1"/>
    <property type="match status" value="1"/>
</dbReference>
<dbReference type="SMART" id="SM00533">
    <property type="entry name" value="MUTSd"/>
    <property type="match status" value="1"/>
</dbReference>
<dbReference type="SUPFAM" id="SSF53150">
    <property type="entry name" value="DNA repair protein MutS, domain II"/>
    <property type="match status" value="1"/>
</dbReference>
<dbReference type="GO" id="GO:0030983">
    <property type="term" value="F:mismatched DNA binding"/>
    <property type="evidence" value="ECO:0007669"/>
    <property type="project" value="InterPro"/>
</dbReference>
<dbReference type="Gene3D" id="1.10.1420.10">
    <property type="match status" value="2"/>
</dbReference>
<evidence type="ECO:0000256" key="7">
    <source>
        <dbReference type="ARBA" id="ARBA00023204"/>
    </source>
</evidence>
<dbReference type="GO" id="GO:0005829">
    <property type="term" value="C:cytosol"/>
    <property type="evidence" value="ECO:0007669"/>
    <property type="project" value="TreeGrafter"/>
</dbReference>
<dbReference type="InterPro" id="IPR007861">
    <property type="entry name" value="DNA_mismatch_repair_MutS_clamp"/>
</dbReference>
<dbReference type="SUPFAM" id="SSF48334">
    <property type="entry name" value="DNA repair protein MutS, domain III"/>
    <property type="match status" value="1"/>
</dbReference>
<dbReference type="Gene3D" id="3.40.1170.10">
    <property type="entry name" value="DNA repair protein MutS, domain I"/>
    <property type="match status" value="1"/>
</dbReference>
<evidence type="ECO:0000313" key="12">
    <source>
        <dbReference type="EMBL" id="ATX80458.1"/>
    </source>
</evidence>
<dbReference type="InterPro" id="IPR045076">
    <property type="entry name" value="MutS"/>
</dbReference>
<feature type="domain" description="DNA mismatch repair proteins mutS family" evidence="11">
    <location>
        <begin position="689"/>
        <end position="705"/>
    </location>
</feature>
<evidence type="ECO:0000256" key="10">
    <source>
        <dbReference type="RuleBase" id="RU003756"/>
    </source>
</evidence>
<keyword evidence="6 9" id="KW-0238">DNA-binding</keyword>
<organism evidence="12 13">
    <name type="scientific">Mariprofundus aestuarium</name>
    <dbReference type="NCBI Taxonomy" id="1921086"/>
    <lineage>
        <taxon>Bacteria</taxon>
        <taxon>Pseudomonadati</taxon>
        <taxon>Pseudomonadota</taxon>
        <taxon>Candidatius Mariprofundia</taxon>
        <taxon>Mariprofundales</taxon>
        <taxon>Mariprofundaceae</taxon>
        <taxon>Mariprofundus</taxon>
    </lineage>
</organism>